<sequence>MDYGENNTVRDNLENYREAIVNIANHYRLDFSPENVNVTAKWYQDSLQNDDIIKLLAKQCGLMTKFVKTKNFKFNVWSLPVVIALNDGRVGVVQNICGNDVTVLFSANHGLPEIIHTEFLAENTHKIILLRPMVDRPDPRVDLYIKPTERHWLWRILLRDVSPYKYVIMATFLINVLGLAGITYSMQTYDRIIPSQSYPTMVVLVIGVMIAFVFDYILKMLRYGIIDLLGKKADLRMSDRVYGHSLRLKDSSRPPSTGSFISQLRDLEQVREMMTSSTVAAIADLPFFLFFLFIIYLIGGVVCVIPLVGFFLMIMPGLLSQKKLFVLANEAMRESTLRSGMIVESVQGLDDIKAMQAEYRFQQQWIHYTKTSAEASLKLKHLTHKLGSMAYFIQNSVFIGVICAGTPLVISGELSTGALVASSILSSRMMGPISQIANIITRWQQTKVSVKGLTSIMELPVDHPEYSKRVHLPFIAGQYTLNNVGFKFRAESKQNAVFVQDLVIKPGERIAIIGRNGAGKSSLLSALFGKMEYEIGSITLDNIELNTLDPSDLRRDVGFLGQNARLFYGTVRDNLTLGNPLATDEEIYAVLEKTGAGEFVNNLPEGLSYIIQEGGMGISGGQRQSLLISRLLIKEPTVLLLDEPTASLDDITENQFIKSLEKTTAGKTLILTTHRKKLLNIVDRIIVVSGGRIVLDKPKKEALLLLAGETNGQ</sequence>
<feature type="domain" description="Peptidase C39" evidence="10">
    <location>
        <begin position="9"/>
        <end position="130"/>
    </location>
</feature>
<protein>
    <submittedName>
        <fullName evidence="11">Type I secretion system permease/ATPase</fullName>
    </submittedName>
</protein>
<evidence type="ECO:0000256" key="1">
    <source>
        <dbReference type="ARBA" id="ARBA00004651"/>
    </source>
</evidence>
<keyword evidence="5 7" id="KW-1133">Transmembrane helix</keyword>
<dbReference type="RefSeq" id="WP_150384811.1">
    <property type="nucleotide sequence ID" value="NZ_JAKMWO010000001.1"/>
</dbReference>
<dbReference type="GO" id="GO:0005886">
    <property type="term" value="C:plasma membrane"/>
    <property type="evidence" value="ECO:0007669"/>
    <property type="project" value="UniProtKB-SubCell"/>
</dbReference>
<dbReference type="GO" id="GO:0006508">
    <property type="term" value="P:proteolysis"/>
    <property type="evidence" value="ECO:0007669"/>
    <property type="project" value="InterPro"/>
</dbReference>
<dbReference type="Gene3D" id="3.90.70.10">
    <property type="entry name" value="Cysteine proteinases"/>
    <property type="match status" value="1"/>
</dbReference>
<dbReference type="SUPFAM" id="SSF52540">
    <property type="entry name" value="P-loop containing nucleoside triphosphate hydrolases"/>
    <property type="match status" value="1"/>
</dbReference>
<gene>
    <name evidence="11" type="ORF">F4V73_08975</name>
</gene>
<keyword evidence="6 7" id="KW-0472">Membrane</keyword>
<dbReference type="SMART" id="SM00382">
    <property type="entry name" value="AAA"/>
    <property type="match status" value="1"/>
</dbReference>
<name>A0A5M9RCY0_9GAMM</name>
<evidence type="ECO:0000313" key="12">
    <source>
        <dbReference type="Proteomes" id="UP000322181"/>
    </source>
</evidence>
<keyword evidence="2 7" id="KW-0812">Transmembrane</keyword>
<dbReference type="EMBL" id="VXKB01000001">
    <property type="protein sequence ID" value="KAA8717936.1"/>
    <property type="molecule type" value="Genomic_DNA"/>
</dbReference>
<evidence type="ECO:0000259" key="9">
    <source>
        <dbReference type="PROSITE" id="PS50929"/>
    </source>
</evidence>
<keyword evidence="3" id="KW-0547">Nucleotide-binding</keyword>
<accession>A0A5M9RCY0</accession>
<dbReference type="InterPro" id="IPR003593">
    <property type="entry name" value="AAA+_ATPase"/>
</dbReference>
<dbReference type="GO" id="GO:0005524">
    <property type="term" value="F:ATP binding"/>
    <property type="evidence" value="ECO:0007669"/>
    <property type="project" value="UniProtKB-KW"/>
</dbReference>
<dbReference type="InterPro" id="IPR003439">
    <property type="entry name" value="ABC_transporter-like_ATP-bd"/>
</dbReference>
<dbReference type="Gene3D" id="3.40.50.300">
    <property type="entry name" value="P-loop containing nucleotide triphosphate hydrolases"/>
    <property type="match status" value="1"/>
</dbReference>
<dbReference type="GO" id="GO:0016887">
    <property type="term" value="F:ATP hydrolysis activity"/>
    <property type="evidence" value="ECO:0007669"/>
    <property type="project" value="InterPro"/>
</dbReference>
<dbReference type="InterPro" id="IPR017750">
    <property type="entry name" value="ATPase_T1SS"/>
</dbReference>
<evidence type="ECO:0000313" key="11">
    <source>
        <dbReference type="EMBL" id="KAA8717936.1"/>
    </source>
</evidence>
<dbReference type="SUPFAM" id="SSF90123">
    <property type="entry name" value="ABC transporter transmembrane region"/>
    <property type="match status" value="1"/>
</dbReference>
<dbReference type="PANTHER" id="PTHR24221">
    <property type="entry name" value="ATP-BINDING CASSETTE SUB-FAMILY B"/>
    <property type="match status" value="1"/>
</dbReference>
<evidence type="ECO:0000259" key="10">
    <source>
        <dbReference type="PROSITE" id="PS50990"/>
    </source>
</evidence>
<evidence type="ECO:0000256" key="7">
    <source>
        <dbReference type="SAM" id="Phobius"/>
    </source>
</evidence>
<evidence type="ECO:0000259" key="8">
    <source>
        <dbReference type="PROSITE" id="PS50893"/>
    </source>
</evidence>
<dbReference type="AlphaFoldDB" id="A0A5M9RCY0"/>
<dbReference type="PANTHER" id="PTHR24221:SF248">
    <property type="entry name" value="ABC TRANSPORTER TRANSMEMBRANE REGION"/>
    <property type="match status" value="1"/>
</dbReference>
<dbReference type="Gene3D" id="1.20.1560.10">
    <property type="entry name" value="ABC transporter type 1, transmembrane domain"/>
    <property type="match status" value="1"/>
</dbReference>
<dbReference type="InterPro" id="IPR036640">
    <property type="entry name" value="ABC1_TM_sf"/>
</dbReference>
<comment type="caution">
    <text evidence="11">The sequence shown here is derived from an EMBL/GenBank/DDBJ whole genome shotgun (WGS) entry which is preliminary data.</text>
</comment>
<dbReference type="GO" id="GO:0034040">
    <property type="term" value="F:ATPase-coupled lipid transmembrane transporter activity"/>
    <property type="evidence" value="ECO:0007669"/>
    <property type="project" value="TreeGrafter"/>
</dbReference>
<organism evidence="11 12">
    <name type="scientific">Morganella psychrotolerans</name>
    <dbReference type="NCBI Taxonomy" id="368603"/>
    <lineage>
        <taxon>Bacteria</taxon>
        <taxon>Pseudomonadati</taxon>
        <taxon>Pseudomonadota</taxon>
        <taxon>Gammaproteobacteria</taxon>
        <taxon>Enterobacterales</taxon>
        <taxon>Morganellaceae</taxon>
        <taxon>Morganella</taxon>
    </lineage>
</organism>
<dbReference type="GO" id="GO:0140359">
    <property type="term" value="F:ABC-type transporter activity"/>
    <property type="evidence" value="ECO:0007669"/>
    <property type="project" value="InterPro"/>
</dbReference>
<dbReference type="InterPro" id="IPR027417">
    <property type="entry name" value="P-loop_NTPase"/>
</dbReference>
<feature type="transmembrane region" description="Helical" evidence="7">
    <location>
        <begin position="287"/>
        <end position="314"/>
    </location>
</feature>
<dbReference type="PROSITE" id="PS50893">
    <property type="entry name" value="ABC_TRANSPORTER_2"/>
    <property type="match status" value="1"/>
</dbReference>
<dbReference type="GO" id="GO:0008233">
    <property type="term" value="F:peptidase activity"/>
    <property type="evidence" value="ECO:0007669"/>
    <property type="project" value="InterPro"/>
</dbReference>
<feature type="domain" description="ABC transmembrane type-1" evidence="9">
    <location>
        <begin position="167"/>
        <end position="445"/>
    </location>
</feature>
<evidence type="ECO:0000256" key="3">
    <source>
        <dbReference type="ARBA" id="ARBA00022741"/>
    </source>
</evidence>
<keyword evidence="4" id="KW-0067">ATP-binding</keyword>
<dbReference type="InterPro" id="IPR039421">
    <property type="entry name" value="Type_1_exporter"/>
</dbReference>
<dbReference type="CDD" id="cd18587">
    <property type="entry name" value="ABC_6TM_LapB_like"/>
    <property type="match status" value="1"/>
</dbReference>
<feature type="domain" description="ABC transporter" evidence="8">
    <location>
        <begin position="479"/>
        <end position="707"/>
    </location>
</feature>
<evidence type="ECO:0000256" key="4">
    <source>
        <dbReference type="ARBA" id="ARBA00022840"/>
    </source>
</evidence>
<evidence type="ECO:0000256" key="6">
    <source>
        <dbReference type="ARBA" id="ARBA00023136"/>
    </source>
</evidence>
<evidence type="ECO:0000256" key="2">
    <source>
        <dbReference type="ARBA" id="ARBA00022692"/>
    </source>
</evidence>
<reference evidence="11 12" key="1">
    <citation type="submission" date="2019-09" db="EMBL/GenBank/DDBJ databases">
        <title>Draft genome sequence of various Type strains from the CCUG.</title>
        <authorList>
            <person name="Pineiro-Iglesias B."/>
            <person name="Tunovic T."/>
            <person name="Unosson C."/>
            <person name="Inganas E."/>
            <person name="Ohlen M."/>
            <person name="Cardew S."/>
            <person name="Jensie-Markopoulos S."/>
            <person name="Salva-Serra F."/>
            <person name="Jaen-Luchoro D."/>
            <person name="Karlsson R."/>
            <person name="Svensson-Stadler L."/>
            <person name="Chun J."/>
            <person name="Moore E."/>
        </authorList>
    </citation>
    <scope>NUCLEOTIDE SEQUENCE [LARGE SCALE GENOMIC DNA]</scope>
    <source>
        <strain evidence="11 12">CCUG 53682T</strain>
    </source>
</reference>
<evidence type="ECO:0000256" key="5">
    <source>
        <dbReference type="ARBA" id="ARBA00022989"/>
    </source>
</evidence>
<dbReference type="Pfam" id="PF00005">
    <property type="entry name" value="ABC_tran"/>
    <property type="match status" value="1"/>
</dbReference>
<dbReference type="InterPro" id="IPR005074">
    <property type="entry name" value="Peptidase_C39"/>
</dbReference>
<feature type="transmembrane region" description="Helical" evidence="7">
    <location>
        <begin position="198"/>
        <end position="218"/>
    </location>
</feature>
<dbReference type="Pfam" id="PF00664">
    <property type="entry name" value="ABC_membrane"/>
    <property type="match status" value="1"/>
</dbReference>
<feature type="transmembrane region" description="Helical" evidence="7">
    <location>
        <begin position="166"/>
        <end position="186"/>
    </location>
</feature>
<comment type="subcellular location">
    <subcellularLocation>
        <location evidence="1">Cell membrane</location>
        <topology evidence="1">Multi-pass membrane protein</topology>
    </subcellularLocation>
</comment>
<proteinExistence type="predicted"/>
<dbReference type="Proteomes" id="UP000322181">
    <property type="component" value="Unassembled WGS sequence"/>
</dbReference>
<dbReference type="PROSITE" id="PS50929">
    <property type="entry name" value="ABC_TM1F"/>
    <property type="match status" value="1"/>
</dbReference>
<dbReference type="InterPro" id="IPR011527">
    <property type="entry name" value="ABC1_TM_dom"/>
</dbReference>
<dbReference type="PROSITE" id="PS50990">
    <property type="entry name" value="PEPTIDASE_C39"/>
    <property type="match status" value="1"/>
</dbReference>
<dbReference type="NCBIfam" id="TIGR03375">
    <property type="entry name" value="type_I_sec_LssB"/>
    <property type="match status" value="1"/>
</dbReference>